<evidence type="ECO:0000313" key="3">
    <source>
        <dbReference type="Proteomes" id="UP000728032"/>
    </source>
</evidence>
<dbReference type="EMBL" id="CAJPVJ010013227">
    <property type="protein sequence ID" value="CAG2174753.1"/>
    <property type="molecule type" value="Genomic_DNA"/>
</dbReference>
<dbReference type="OrthoDB" id="6513312at2759"/>
<name>A0A7R9MEL8_9ACAR</name>
<dbReference type="Pfam" id="PF14645">
    <property type="entry name" value="Chibby"/>
    <property type="match status" value="1"/>
</dbReference>
<dbReference type="Proteomes" id="UP000728032">
    <property type="component" value="Unassembled WGS sequence"/>
</dbReference>
<proteinExistence type="predicted"/>
<keyword evidence="3" id="KW-1185">Reference proteome</keyword>
<organism evidence="2">
    <name type="scientific">Oppiella nova</name>
    <dbReference type="NCBI Taxonomy" id="334625"/>
    <lineage>
        <taxon>Eukaryota</taxon>
        <taxon>Metazoa</taxon>
        <taxon>Ecdysozoa</taxon>
        <taxon>Arthropoda</taxon>
        <taxon>Chelicerata</taxon>
        <taxon>Arachnida</taxon>
        <taxon>Acari</taxon>
        <taxon>Acariformes</taxon>
        <taxon>Sarcoptiformes</taxon>
        <taxon>Oribatida</taxon>
        <taxon>Brachypylina</taxon>
        <taxon>Oppioidea</taxon>
        <taxon>Oppiidae</taxon>
        <taxon>Oppiella</taxon>
    </lineage>
</organism>
<reference evidence="2" key="1">
    <citation type="submission" date="2020-11" db="EMBL/GenBank/DDBJ databases">
        <authorList>
            <person name="Tran Van P."/>
        </authorList>
    </citation>
    <scope>NUCLEOTIDE SEQUENCE</scope>
</reference>
<gene>
    <name evidence="2" type="ORF">ONB1V03_LOCUS14193</name>
</gene>
<dbReference type="InterPro" id="IPR028118">
    <property type="entry name" value="Chibby_fam"/>
</dbReference>
<sequence length="119" mass="13805">MPLFSSKFSHKKSPSRKSKPLSSLHRELSQSFDYNSNNENIKLGLNEQLFSFDTKTGQWIHTNASQEDFSDKHKDLQTMNDLLVQENRLLKLKVEILIQMVTEATAELQLSCRNNSEIY</sequence>
<feature type="compositionally biased region" description="Basic residues" evidence="1">
    <location>
        <begin position="8"/>
        <end position="19"/>
    </location>
</feature>
<evidence type="ECO:0008006" key="4">
    <source>
        <dbReference type="Google" id="ProtNLM"/>
    </source>
</evidence>
<protein>
    <recommendedName>
        <fullName evidence="4">Chibby</fullName>
    </recommendedName>
</protein>
<evidence type="ECO:0000313" key="2">
    <source>
        <dbReference type="EMBL" id="CAD7657567.1"/>
    </source>
</evidence>
<dbReference type="EMBL" id="OC928052">
    <property type="protein sequence ID" value="CAD7657567.1"/>
    <property type="molecule type" value="Genomic_DNA"/>
</dbReference>
<dbReference type="AlphaFoldDB" id="A0A7R9MEL8"/>
<evidence type="ECO:0000256" key="1">
    <source>
        <dbReference type="SAM" id="MobiDB-lite"/>
    </source>
</evidence>
<feature type="region of interest" description="Disordered" evidence="1">
    <location>
        <begin position="1"/>
        <end position="23"/>
    </location>
</feature>
<accession>A0A7R9MEL8</accession>